<protein>
    <recommendedName>
        <fullName evidence="5">Lipoprotein</fullName>
    </recommendedName>
</protein>
<evidence type="ECO:0008006" key="5">
    <source>
        <dbReference type="Google" id="ProtNLM"/>
    </source>
</evidence>
<organism evidence="3 4">
    <name type="scientific">Hydrogenophaga borbori</name>
    <dbReference type="NCBI Taxonomy" id="2294117"/>
    <lineage>
        <taxon>Bacteria</taxon>
        <taxon>Pseudomonadati</taxon>
        <taxon>Pseudomonadota</taxon>
        <taxon>Betaproteobacteria</taxon>
        <taxon>Burkholderiales</taxon>
        <taxon>Comamonadaceae</taxon>
        <taxon>Hydrogenophaga</taxon>
    </lineage>
</organism>
<name>A0A372EG24_9BURK</name>
<keyword evidence="4" id="KW-1185">Reference proteome</keyword>
<feature type="chain" id="PRO_5016860461" description="Lipoprotein" evidence="2">
    <location>
        <begin position="28"/>
        <end position="134"/>
    </location>
</feature>
<proteinExistence type="predicted"/>
<feature type="region of interest" description="Disordered" evidence="1">
    <location>
        <begin position="27"/>
        <end position="56"/>
    </location>
</feature>
<dbReference type="RefSeq" id="WP_116960206.1">
    <property type="nucleotide sequence ID" value="NZ_QVLS01000011.1"/>
</dbReference>
<sequence>MNTSMPWHLTAALALALSLAACGDRDAAAPTAPASSAPAPPPAPSTDQWIGQWNGPEGTFVRITGGNGHYDVTVQNLDGPRTFVGMAVGDAIGFERDGKQEVLRASNGEQTGMKWLAGKKDCLKVRTGEGYCRD</sequence>
<feature type="compositionally biased region" description="Low complexity" evidence="1">
    <location>
        <begin position="28"/>
        <end position="37"/>
    </location>
</feature>
<keyword evidence="2" id="KW-0732">Signal</keyword>
<reference evidence="3 4" key="1">
    <citation type="submission" date="2018-08" db="EMBL/GenBank/DDBJ databases">
        <title>Hydrogenophaga sp. LA-38 isolated from sludge.</title>
        <authorList>
            <person name="Im W.-T."/>
        </authorList>
    </citation>
    <scope>NUCLEOTIDE SEQUENCE [LARGE SCALE GENOMIC DNA]</scope>
    <source>
        <strain evidence="3 4">LA-38</strain>
    </source>
</reference>
<comment type="caution">
    <text evidence="3">The sequence shown here is derived from an EMBL/GenBank/DDBJ whole genome shotgun (WGS) entry which is preliminary data.</text>
</comment>
<dbReference type="Proteomes" id="UP000261931">
    <property type="component" value="Unassembled WGS sequence"/>
</dbReference>
<dbReference type="EMBL" id="QVLS01000011">
    <property type="protein sequence ID" value="RFP77357.1"/>
    <property type="molecule type" value="Genomic_DNA"/>
</dbReference>
<dbReference type="AlphaFoldDB" id="A0A372EG24"/>
<evidence type="ECO:0000313" key="4">
    <source>
        <dbReference type="Proteomes" id="UP000261931"/>
    </source>
</evidence>
<evidence type="ECO:0000256" key="1">
    <source>
        <dbReference type="SAM" id="MobiDB-lite"/>
    </source>
</evidence>
<feature type="signal peptide" evidence="2">
    <location>
        <begin position="1"/>
        <end position="27"/>
    </location>
</feature>
<evidence type="ECO:0000256" key="2">
    <source>
        <dbReference type="SAM" id="SignalP"/>
    </source>
</evidence>
<accession>A0A372EG24</accession>
<evidence type="ECO:0000313" key="3">
    <source>
        <dbReference type="EMBL" id="RFP77357.1"/>
    </source>
</evidence>
<gene>
    <name evidence="3" type="ORF">DY262_16505</name>
</gene>